<evidence type="ECO:0000313" key="5">
    <source>
        <dbReference type="EMBL" id="MDG3005835.1"/>
    </source>
</evidence>
<dbReference type="EMBL" id="JARRAG010000002">
    <property type="protein sequence ID" value="MDG3005908.1"/>
    <property type="molecule type" value="Genomic_DNA"/>
</dbReference>
<feature type="domain" description="Tc1-like transposase DDE" evidence="2">
    <location>
        <begin position="50"/>
        <end position="188"/>
    </location>
</feature>
<feature type="region of interest" description="Disordered" evidence="1">
    <location>
        <begin position="1"/>
        <end position="36"/>
    </location>
</feature>
<evidence type="ECO:0000313" key="8">
    <source>
        <dbReference type="Proteomes" id="UP001216907"/>
    </source>
</evidence>
<dbReference type="Pfam" id="PF13358">
    <property type="entry name" value="DDE_3"/>
    <property type="match status" value="1"/>
</dbReference>
<evidence type="ECO:0000313" key="7">
    <source>
        <dbReference type="EMBL" id="MDG3006615.1"/>
    </source>
</evidence>
<keyword evidence="8" id="KW-1185">Reference proteome</keyword>
<dbReference type="Proteomes" id="UP001216907">
    <property type="component" value="Unassembled WGS sequence"/>
</dbReference>
<protein>
    <submittedName>
        <fullName evidence="6">IS630 family transposase</fullName>
    </submittedName>
</protein>
<dbReference type="InterPro" id="IPR047655">
    <property type="entry name" value="Transpos_IS630-like"/>
</dbReference>
<feature type="region of interest" description="Disordered" evidence="1">
    <location>
        <begin position="58"/>
        <end position="78"/>
    </location>
</feature>
<dbReference type="PANTHER" id="PTHR46564:SF1">
    <property type="entry name" value="TRANSPOSASE"/>
    <property type="match status" value="1"/>
</dbReference>
<name>A0ABT6FET8_9BACT</name>
<dbReference type="EMBL" id="JARRAG010000001">
    <property type="protein sequence ID" value="MDG3002426.1"/>
    <property type="molecule type" value="Genomic_DNA"/>
</dbReference>
<dbReference type="PANTHER" id="PTHR46564">
    <property type="entry name" value="TRANSPOSASE"/>
    <property type="match status" value="1"/>
</dbReference>
<comment type="caution">
    <text evidence="6">The sequence shown here is derived from an EMBL/GenBank/DDBJ whole genome shotgun (WGS) entry which is preliminary data.</text>
</comment>
<dbReference type="NCBIfam" id="NF033545">
    <property type="entry name" value="transpos_IS630"/>
    <property type="match status" value="1"/>
</dbReference>
<evidence type="ECO:0000313" key="3">
    <source>
        <dbReference type="EMBL" id="MDG3002426.1"/>
    </source>
</evidence>
<evidence type="ECO:0000256" key="1">
    <source>
        <dbReference type="SAM" id="MobiDB-lite"/>
    </source>
</evidence>
<evidence type="ECO:0000259" key="2">
    <source>
        <dbReference type="Pfam" id="PF13358"/>
    </source>
</evidence>
<dbReference type="EMBL" id="JARRAG010000002">
    <property type="protein sequence ID" value="MDG3006615.1"/>
    <property type="molecule type" value="Genomic_DNA"/>
</dbReference>
<organism evidence="6 8">
    <name type="scientific">Paludisphaera mucosa</name>
    <dbReference type="NCBI Taxonomy" id="3030827"/>
    <lineage>
        <taxon>Bacteria</taxon>
        <taxon>Pseudomonadati</taxon>
        <taxon>Planctomycetota</taxon>
        <taxon>Planctomycetia</taxon>
        <taxon>Isosphaerales</taxon>
        <taxon>Isosphaeraceae</taxon>
        <taxon>Paludisphaera</taxon>
    </lineage>
</organism>
<dbReference type="Gene3D" id="3.30.420.10">
    <property type="entry name" value="Ribonuclease H-like superfamily/Ribonuclease H"/>
    <property type="match status" value="1"/>
</dbReference>
<dbReference type="InterPro" id="IPR036397">
    <property type="entry name" value="RNaseH_sf"/>
</dbReference>
<evidence type="ECO:0000313" key="6">
    <source>
        <dbReference type="EMBL" id="MDG3005908.1"/>
    </source>
</evidence>
<dbReference type="EMBL" id="JARRAG010000001">
    <property type="protein sequence ID" value="MDG3002868.1"/>
    <property type="molecule type" value="Genomic_DNA"/>
</dbReference>
<dbReference type="InterPro" id="IPR038717">
    <property type="entry name" value="Tc1-like_DDE_dom"/>
</dbReference>
<gene>
    <name evidence="3" type="ORF">PZE19_01375</name>
    <name evidence="4" type="ORF">PZE19_03730</name>
    <name evidence="5" type="ORF">PZE19_18770</name>
    <name evidence="6" type="ORF">PZE19_19170</name>
    <name evidence="7" type="ORF">PZE19_22825</name>
</gene>
<reference evidence="6 8" key="1">
    <citation type="submission" date="2023-03" db="EMBL/GenBank/DDBJ databases">
        <title>Paludisphaera mucosa sp. nov. a novel planctomycete from northern fen.</title>
        <authorList>
            <person name="Ivanova A."/>
        </authorList>
    </citation>
    <scope>NUCLEOTIDE SEQUENCE [LARGE SCALE GENOMIC DNA]</scope>
    <source>
        <strain evidence="6 8">Pla2</strain>
    </source>
</reference>
<evidence type="ECO:0000313" key="4">
    <source>
        <dbReference type="EMBL" id="MDG3002868.1"/>
    </source>
</evidence>
<accession>A0ABT6FET8</accession>
<dbReference type="RefSeq" id="WP_277858790.1">
    <property type="nucleotide sequence ID" value="NZ_JARRAG010000001.1"/>
</dbReference>
<dbReference type="EMBL" id="JARRAG010000002">
    <property type="protein sequence ID" value="MDG3005835.1"/>
    <property type="molecule type" value="Genomic_DNA"/>
</dbReference>
<sequence>MLQLGRAPGARPPGDHSQKKSRRAAEQDRPGLKAERAAWRDEFATLDPTRLVFVDETGSSTAMDRTHGRSPSGVRVDGPVPHGHWKVVTLTAAVRLGGVGACLAFDGATDSAAFETYVERCLAPTLRPGDVVILDNLSCHKTAEAARLIAAAGAELRFLPPYSPDLNPIERMFSKVKAWLRSAKARTIGGLIEAMGDALRAVRPADVLGWFRHSGYQPRRSSDTPDEKPL</sequence>
<proteinExistence type="predicted"/>
<feature type="compositionally biased region" description="Basic and acidic residues" evidence="1">
    <location>
        <begin position="13"/>
        <end position="36"/>
    </location>
</feature>